<dbReference type="AlphaFoldDB" id="A0AAV3U5C9"/>
<evidence type="ECO:0000313" key="4">
    <source>
        <dbReference type="EMBL" id="GAA4949282.1"/>
    </source>
</evidence>
<dbReference type="Gene3D" id="3.40.50.720">
    <property type="entry name" value="NAD(P)-binding Rossmann-like Domain"/>
    <property type="match status" value="1"/>
</dbReference>
<proteinExistence type="predicted"/>
<dbReference type="InterPro" id="IPR047109">
    <property type="entry name" value="CAD-like"/>
</dbReference>
<gene>
    <name evidence="4" type="ORF">GCM10025791_31850</name>
</gene>
<keyword evidence="2" id="KW-0862">Zinc</keyword>
<evidence type="ECO:0000313" key="5">
    <source>
        <dbReference type="Proteomes" id="UP001409585"/>
    </source>
</evidence>
<keyword evidence="3" id="KW-0560">Oxidoreductase</keyword>
<name>A0AAV3U5C9_9ALTE</name>
<keyword evidence="1" id="KW-0479">Metal-binding</keyword>
<organism evidence="4 5">
    <name type="scientific">Halioxenophilus aromaticivorans</name>
    <dbReference type="NCBI Taxonomy" id="1306992"/>
    <lineage>
        <taxon>Bacteria</taxon>
        <taxon>Pseudomonadati</taxon>
        <taxon>Pseudomonadota</taxon>
        <taxon>Gammaproteobacteria</taxon>
        <taxon>Alteromonadales</taxon>
        <taxon>Alteromonadaceae</taxon>
        <taxon>Halioxenophilus</taxon>
    </lineage>
</organism>
<sequence>MDGSVVLVGLPNKPIEIGAFNVVQGRRSFTDSNIGCAAETQEMLEFCTEHEITADIEIIKANQVNNALLRLEKITSNTVL</sequence>
<dbReference type="GO" id="GO:0016616">
    <property type="term" value="F:oxidoreductase activity, acting on the CH-OH group of donors, NAD or NADP as acceptor"/>
    <property type="evidence" value="ECO:0007669"/>
    <property type="project" value="InterPro"/>
</dbReference>
<reference evidence="5" key="1">
    <citation type="journal article" date="2019" name="Int. J. Syst. Evol. Microbiol.">
        <title>The Global Catalogue of Microorganisms (GCM) 10K type strain sequencing project: providing services to taxonomists for standard genome sequencing and annotation.</title>
        <authorList>
            <consortium name="The Broad Institute Genomics Platform"/>
            <consortium name="The Broad Institute Genome Sequencing Center for Infectious Disease"/>
            <person name="Wu L."/>
            <person name="Ma J."/>
        </authorList>
    </citation>
    <scope>NUCLEOTIDE SEQUENCE [LARGE SCALE GENOMIC DNA]</scope>
    <source>
        <strain evidence="5">JCM 19134</strain>
    </source>
</reference>
<evidence type="ECO:0000256" key="2">
    <source>
        <dbReference type="ARBA" id="ARBA00022833"/>
    </source>
</evidence>
<keyword evidence="5" id="KW-1185">Reference proteome</keyword>
<comment type="caution">
    <text evidence="4">The sequence shown here is derived from an EMBL/GenBank/DDBJ whole genome shotgun (WGS) entry which is preliminary data.</text>
</comment>
<evidence type="ECO:0000256" key="3">
    <source>
        <dbReference type="ARBA" id="ARBA00023002"/>
    </source>
</evidence>
<dbReference type="PANTHER" id="PTHR42683">
    <property type="entry name" value="ALDEHYDE REDUCTASE"/>
    <property type="match status" value="1"/>
</dbReference>
<protein>
    <submittedName>
        <fullName evidence="4">Uncharacterized protein</fullName>
    </submittedName>
</protein>
<dbReference type="Proteomes" id="UP001409585">
    <property type="component" value="Unassembled WGS sequence"/>
</dbReference>
<dbReference type="Gene3D" id="3.90.180.10">
    <property type="entry name" value="Medium-chain alcohol dehydrogenases, catalytic domain"/>
    <property type="match status" value="1"/>
</dbReference>
<dbReference type="GO" id="GO:0046872">
    <property type="term" value="F:metal ion binding"/>
    <property type="evidence" value="ECO:0007669"/>
    <property type="project" value="UniProtKB-KW"/>
</dbReference>
<evidence type="ECO:0000256" key="1">
    <source>
        <dbReference type="ARBA" id="ARBA00022723"/>
    </source>
</evidence>
<accession>A0AAV3U5C9</accession>
<dbReference type="EMBL" id="BAABLX010000028">
    <property type="protein sequence ID" value="GAA4949282.1"/>
    <property type="molecule type" value="Genomic_DNA"/>
</dbReference>